<dbReference type="InterPro" id="IPR037185">
    <property type="entry name" value="EmrE-like"/>
</dbReference>
<keyword evidence="4 6" id="KW-1133">Transmembrane helix</keyword>
<feature type="transmembrane region" description="Helical" evidence="6">
    <location>
        <begin position="7"/>
        <end position="29"/>
    </location>
</feature>
<feature type="transmembrane region" description="Helical" evidence="6">
    <location>
        <begin position="70"/>
        <end position="90"/>
    </location>
</feature>
<name>A0A368DQE2_9PROT</name>
<keyword evidence="2" id="KW-1003">Cell membrane</keyword>
<dbReference type="PANTHER" id="PTHR32322">
    <property type="entry name" value="INNER MEMBRANE TRANSPORTER"/>
    <property type="match status" value="1"/>
</dbReference>
<evidence type="ECO:0000256" key="2">
    <source>
        <dbReference type="ARBA" id="ARBA00022475"/>
    </source>
</evidence>
<keyword evidence="5 6" id="KW-0472">Membrane</keyword>
<dbReference type="SUPFAM" id="SSF103481">
    <property type="entry name" value="Multidrug resistance efflux transporter EmrE"/>
    <property type="match status" value="2"/>
</dbReference>
<evidence type="ECO:0000313" key="8">
    <source>
        <dbReference type="EMBL" id="RCL73536.1"/>
    </source>
</evidence>
<feature type="transmembrane region" description="Helical" evidence="6">
    <location>
        <begin position="152"/>
        <end position="170"/>
    </location>
</feature>
<reference evidence="8 9" key="1">
    <citation type="journal article" date="2018" name="Microbiome">
        <title>Fine metagenomic profile of the Mediterranean stratified and mixed water columns revealed by assembly and recruitment.</title>
        <authorList>
            <person name="Haro-Moreno J.M."/>
            <person name="Lopez-Perez M."/>
            <person name="De La Torre J.R."/>
            <person name="Picazo A."/>
            <person name="Camacho A."/>
            <person name="Rodriguez-Valera F."/>
        </authorList>
    </citation>
    <scope>NUCLEOTIDE SEQUENCE [LARGE SCALE GENOMIC DNA]</scope>
    <source>
        <strain evidence="8">MED-G57</strain>
    </source>
</reference>
<protein>
    <submittedName>
        <fullName evidence="8">DMT family transporter</fullName>
    </submittedName>
</protein>
<dbReference type="GO" id="GO:0005886">
    <property type="term" value="C:plasma membrane"/>
    <property type="evidence" value="ECO:0007669"/>
    <property type="project" value="UniProtKB-SubCell"/>
</dbReference>
<evidence type="ECO:0000256" key="6">
    <source>
        <dbReference type="SAM" id="Phobius"/>
    </source>
</evidence>
<dbReference type="InterPro" id="IPR000620">
    <property type="entry name" value="EamA_dom"/>
</dbReference>
<evidence type="ECO:0000259" key="7">
    <source>
        <dbReference type="Pfam" id="PF00892"/>
    </source>
</evidence>
<evidence type="ECO:0000256" key="3">
    <source>
        <dbReference type="ARBA" id="ARBA00022692"/>
    </source>
</evidence>
<feature type="transmembrane region" description="Helical" evidence="6">
    <location>
        <begin position="273"/>
        <end position="291"/>
    </location>
</feature>
<feature type="transmembrane region" description="Helical" evidence="6">
    <location>
        <begin position="41"/>
        <end position="58"/>
    </location>
</feature>
<dbReference type="PANTHER" id="PTHR32322:SF18">
    <property type="entry name" value="S-ADENOSYLMETHIONINE_S-ADENOSYLHOMOCYSTEINE TRANSPORTER"/>
    <property type="match status" value="1"/>
</dbReference>
<feature type="domain" description="EamA" evidence="7">
    <location>
        <begin position="153"/>
        <end position="290"/>
    </location>
</feature>
<feature type="transmembrane region" description="Helical" evidence="6">
    <location>
        <begin position="215"/>
        <end position="236"/>
    </location>
</feature>
<dbReference type="EMBL" id="QOQD01000006">
    <property type="protein sequence ID" value="RCL73536.1"/>
    <property type="molecule type" value="Genomic_DNA"/>
</dbReference>
<feature type="transmembrane region" description="Helical" evidence="6">
    <location>
        <begin position="248"/>
        <end position="267"/>
    </location>
</feature>
<feature type="transmembrane region" description="Helical" evidence="6">
    <location>
        <begin position="123"/>
        <end position="140"/>
    </location>
</feature>
<feature type="transmembrane region" description="Helical" evidence="6">
    <location>
        <begin position="96"/>
        <end position="116"/>
    </location>
</feature>
<accession>A0A368DQE2</accession>
<dbReference type="Proteomes" id="UP000253570">
    <property type="component" value="Unassembled WGS sequence"/>
</dbReference>
<evidence type="ECO:0000256" key="5">
    <source>
        <dbReference type="ARBA" id="ARBA00023136"/>
    </source>
</evidence>
<keyword evidence="3 6" id="KW-0812">Transmembrane</keyword>
<dbReference type="AlphaFoldDB" id="A0A368DQE2"/>
<evidence type="ECO:0000313" key="9">
    <source>
        <dbReference type="Proteomes" id="UP000253570"/>
    </source>
</evidence>
<evidence type="ECO:0000256" key="1">
    <source>
        <dbReference type="ARBA" id="ARBA00004651"/>
    </source>
</evidence>
<dbReference type="Pfam" id="PF00892">
    <property type="entry name" value="EamA"/>
    <property type="match status" value="2"/>
</dbReference>
<comment type="subcellular location">
    <subcellularLocation>
        <location evidence="1">Cell membrane</location>
        <topology evidence="1">Multi-pass membrane protein</topology>
    </subcellularLocation>
</comment>
<organism evidence="8 9">
    <name type="scientific">PS1 clade bacterium</name>
    <dbReference type="NCBI Taxonomy" id="2175152"/>
    <lineage>
        <taxon>Bacteria</taxon>
        <taxon>Pseudomonadati</taxon>
        <taxon>Pseudomonadota</taxon>
        <taxon>Alphaproteobacteria</taxon>
        <taxon>PS1 clade</taxon>
    </lineage>
</organism>
<dbReference type="InterPro" id="IPR050638">
    <property type="entry name" value="AA-Vitamin_Transporters"/>
</dbReference>
<gene>
    <name evidence="8" type="ORF">DBW71_03405</name>
</gene>
<comment type="caution">
    <text evidence="8">The sequence shown here is derived from an EMBL/GenBank/DDBJ whole genome shotgun (WGS) entry which is preliminary data.</text>
</comment>
<evidence type="ECO:0000256" key="4">
    <source>
        <dbReference type="ARBA" id="ARBA00022989"/>
    </source>
</evidence>
<proteinExistence type="predicted"/>
<feature type="transmembrane region" description="Helical" evidence="6">
    <location>
        <begin position="182"/>
        <end position="203"/>
    </location>
</feature>
<feature type="domain" description="EamA" evidence="7">
    <location>
        <begin position="7"/>
        <end position="140"/>
    </location>
</feature>
<sequence>MISRNYLGAILASTSASLGGMTVVLTRYLMPESDAFSLPGARYFIGGIVLFLIFAIIKKLKPLEIVDWKAILFLSFSFYVAFPIAFAAGLEHTTAARGAIVFTAQPIITLILGLILGTERTNLFKVLAMFIAIAGISVTLSDKIGDEAPNALMGDFLMFTAAFFNSLYLVKSRNLIIKYGTYTFAVWPMLIGSSMMLFLALFFGNPLSGSLSFDAHGWMVLLILAIPGVALMQYIFQQAIIMSSPTGVSMTVGFNPLWSIILGAIILHEPISSKILFGFLCIVVAVILANYEKKNIL</sequence>